<organism evidence="2 3">
    <name type="scientific">Physeter macrocephalus</name>
    <name type="common">Sperm whale</name>
    <name type="synonym">Physeter catodon</name>
    <dbReference type="NCBI Taxonomy" id="9755"/>
    <lineage>
        <taxon>Eukaryota</taxon>
        <taxon>Metazoa</taxon>
        <taxon>Chordata</taxon>
        <taxon>Craniata</taxon>
        <taxon>Vertebrata</taxon>
        <taxon>Euteleostomi</taxon>
        <taxon>Mammalia</taxon>
        <taxon>Eutheria</taxon>
        <taxon>Laurasiatheria</taxon>
        <taxon>Artiodactyla</taxon>
        <taxon>Whippomorpha</taxon>
        <taxon>Cetacea</taxon>
        <taxon>Odontoceti</taxon>
        <taxon>Physeteridae</taxon>
        <taxon>Physeter</taxon>
    </lineage>
</organism>
<protein>
    <submittedName>
        <fullName evidence="3">Uncharacterized protein</fullName>
    </submittedName>
</protein>
<keyword evidence="2" id="KW-1185">Reference proteome</keyword>
<feature type="region of interest" description="Disordered" evidence="1">
    <location>
        <begin position="1"/>
        <end position="51"/>
    </location>
</feature>
<evidence type="ECO:0000256" key="1">
    <source>
        <dbReference type="SAM" id="MobiDB-lite"/>
    </source>
</evidence>
<evidence type="ECO:0000313" key="2">
    <source>
        <dbReference type="Proteomes" id="UP000248484"/>
    </source>
</evidence>
<gene>
    <name evidence="3" type="primary">LOC114484692</name>
</gene>
<feature type="compositionally biased region" description="Basic and acidic residues" evidence="1">
    <location>
        <begin position="140"/>
        <end position="151"/>
    </location>
</feature>
<sequence>MGSTPRPPCTCPGGPADAEGVPPPSVRHTHTGERWLGHRQLPSGSGDRVEKGLPWFTFTQTPTCGASRAVRPAGEDRGSQPDSRKQADKCLRLYHRDLFLWVAPATSQITGLHRAAERAGRPSPLVQLCPDILPSSPGERFLHSRQPEGETPHSSGICRTAVGLQGRPETEQGWWDLRHENKGLPPTDSFMV</sequence>
<evidence type="ECO:0000313" key="3">
    <source>
        <dbReference type="RefSeq" id="XP_054946417.1"/>
    </source>
</evidence>
<dbReference type="AlphaFoldDB" id="A0A9W2X4R1"/>
<dbReference type="GeneID" id="114484692"/>
<proteinExistence type="predicted"/>
<name>A0A9W2X4R1_PHYMC</name>
<accession>A0A9W2X4R1</accession>
<feature type="region of interest" description="Disordered" evidence="1">
    <location>
        <begin position="137"/>
        <end position="156"/>
    </location>
</feature>
<reference evidence="3" key="1">
    <citation type="submission" date="2025-08" db="UniProtKB">
        <authorList>
            <consortium name="RefSeq"/>
        </authorList>
    </citation>
    <scope>IDENTIFICATION</scope>
    <source>
        <tissue evidence="3">Muscle</tissue>
    </source>
</reference>
<feature type="region of interest" description="Disordered" evidence="1">
    <location>
        <begin position="64"/>
        <end position="86"/>
    </location>
</feature>
<dbReference type="KEGG" id="pcad:114484692"/>
<dbReference type="Proteomes" id="UP000248484">
    <property type="component" value="Chromosome 2"/>
</dbReference>
<dbReference type="RefSeq" id="XP_054946417.1">
    <property type="nucleotide sequence ID" value="XM_055090442.1"/>
</dbReference>
<feature type="compositionally biased region" description="Basic and acidic residues" evidence="1">
    <location>
        <begin position="73"/>
        <end position="86"/>
    </location>
</feature>
<feature type="compositionally biased region" description="Pro residues" evidence="1">
    <location>
        <begin position="1"/>
        <end position="10"/>
    </location>
</feature>